<organism evidence="3 4">
    <name type="scientific">Conidiobolus coronatus (strain ATCC 28846 / CBS 209.66 / NRRL 28638)</name>
    <name type="common">Delacroixia coronata</name>
    <dbReference type="NCBI Taxonomy" id="796925"/>
    <lineage>
        <taxon>Eukaryota</taxon>
        <taxon>Fungi</taxon>
        <taxon>Fungi incertae sedis</taxon>
        <taxon>Zoopagomycota</taxon>
        <taxon>Entomophthoromycotina</taxon>
        <taxon>Entomophthoromycetes</taxon>
        <taxon>Entomophthorales</taxon>
        <taxon>Ancylistaceae</taxon>
        <taxon>Conidiobolus</taxon>
    </lineage>
</organism>
<sequence length="331" mass="37391">MSQFESSKPSPSPQSRPLPHPALYESVRKKGPFASTTAASFNLEDFSHANSTARASREASPKYNTYRNSTHSPIRAPLNSVFSDLPYVNEATANSQIHLPSKPQPSPLNLVEDNIEIEPNSRKNSISLPQDLTLALFRIQELEKQVKVHQANNDTISKQLSKAQFHINELTNELQDLTNQKSDALSKLKSVTIRCIQAEKSNEGLDAKLRLNEERLSRLELENERLTDENERLNIEASRNANLNNESNIDSARPIAPEQENLKRLVQERAQYSKYELERILLETNDFMMKMSSNAKDLKKICSILDNIDINYAEEKEADNSGENLKQSASS</sequence>
<dbReference type="Proteomes" id="UP000070444">
    <property type="component" value="Unassembled WGS sequence"/>
</dbReference>
<evidence type="ECO:0000256" key="2">
    <source>
        <dbReference type="SAM" id="MobiDB-lite"/>
    </source>
</evidence>
<accession>A0A137P7D1</accession>
<evidence type="ECO:0000313" key="3">
    <source>
        <dbReference type="EMBL" id="KXN70923.1"/>
    </source>
</evidence>
<protein>
    <submittedName>
        <fullName evidence="3">Uncharacterized protein</fullName>
    </submittedName>
</protein>
<feature type="compositionally biased region" description="Pro residues" evidence="2">
    <location>
        <begin position="10"/>
        <end position="20"/>
    </location>
</feature>
<feature type="coiled-coil region" evidence="1">
    <location>
        <begin position="139"/>
        <end position="246"/>
    </location>
</feature>
<dbReference type="OrthoDB" id="5729944at2759"/>
<keyword evidence="4" id="KW-1185">Reference proteome</keyword>
<gene>
    <name evidence="3" type="ORF">CONCODRAFT_78610</name>
</gene>
<proteinExistence type="predicted"/>
<dbReference type="AlphaFoldDB" id="A0A137P7D1"/>
<name>A0A137P7D1_CONC2</name>
<evidence type="ECO:0000256" key="1">
    <source>
        <dbReference type="SAM" id="Coils"/>
    </source>
</evidence>
<reference evidence="3 4" key="1">
    <citation type="journal article" date="2015" name="Genome Biol. Evol.">
        <title>Phylogenomic analyses indicate that early fungi evolved digesting cell walls of algal ancestors of land plants.</title>
        <authorList>
            <person name="Chang Y."/>
            <person name="Wang S."/>
            <person name="Sekimoto S."/>
            <person name="Aerts A.L."/>
            <person name="Choi C."/>
            <person name="Clum A."/>
            <person name="LaButti K.M."/>
            <person name="Lindquist E.A."/>
            <person name="Yee Ngan C."/>
            <person name="Ohm R.A."/>
            <person name="Salamov A.A."/>
            <person name="Grigoriev I.V."/>
            <person name="Spatafora J.W."/>
            <person name="Berbee M.L."/>
        </authorList>
    </citation>
    <scope>NUCLEOTIDE SEQUENCE [LARGE SCALE GENOMIC DNA]</scope>
    <source>
        <strain evidence="3 4">NRRL 28638</strain>
    </source>
</reference>
<keyword evidence="1" id="KW-0175">Coiled coil</keyword>
<feature type="region of interest" description="Disordered" evidence="2">
    <location>
        <begin position="44"/>
        <end position="71"/>
    </location>
</feature>
<feature type="compositionally biased region" description="Polar residues" evidence="2">
    <location>
        <begin position="62"/>
        <end position="71"/>
    </location>
</feature>
<evidence type="ECO:0000313" key="4">
    <source>
        <dbReference type="Proteomes" id="UP000070444"/>
    </source>
</evidence>
<dbReference type="EMBL" id="KQ964489">
    <property type="protein sequence ID" value="KXN70923.1"/>
    <property type="molecule type" value="Genomic_DNA"/>
</dbReference>
<feature type="region of interest" description="Disordered" evidence="2">
    <location>
        <begin position="1"/>
        <end position="29"/>
    </location>
</feature>